<comment type="similarity">
    <text evidence="1">Belongs to the cyclin family.</text>
</comment>
<dbReference type="GO" id="GO:0051726">
    <property type="term" value="P:regulation of cell cycle"/>
    <property type="evidence" value="ECO:0007669"/>
    <property type="project" value="InterPro"/>
</dbReference>
<evidence type="ECO:0000256" key="1">
    <source>
        <dbReference type="ARBA" id="ARBA00008742"/>
    </source>
</evidence>
<dbReference type="GO" id="GO:0051301">
    <property type="term" value="P:cell division"/>
    <property type="evidence" value="ECO:0007669"/>
    <property type="project" value="UniProtKB-KW"/>
</dbReference>
<dbReference type="AlphaFoldDB" id="A0AAV6USA2"/>
<evidence type="ECO:0000313" key="7">
    <source>
        <dbReference type="Proteomes" id="UP000827092"/>
    </source>
</evidence>
<dbReference type="Pfam" id="PF00134">
    <property type="entry name" value="Cyclin_N"/>
    <property type="match status" value="1"/>
</dbReference>
<sequence length="547" mass="62640">MTSVSKKIQSRRRLAALTFLSNISLDGTHRDTKFGELNFNYKCNKLISRLNNETENLPLVTTQSVSLDSQICKGGMSSKCDCKTLNPVETKLKRRDSEFGRRDSELKVVDYDFRRRNSEFKDQENFERFCEHLQSRKKDRVHKFVVEARARLCNLSQRRKLSRQKSIESYGLPAGNSTESLVPGICRSRKASLCPSDLAGPATAEVRLVRSFKDCRNEAERIVLVSARKSPFVLFSTLPFNKLHGSSKTESKLDGSRRWHASMRHLAILSDGPDPFDLLSMLGIGTPIDGQDISYSELLAPSNICKKKFHDCMPESENAFRFPHQLQPSSQIVEHVSRNSIKSSTPPKYLEKCTEGEELFFSHPWQTCCATYHPDLLDDPELMAGKHRTLLVFPSYITSVIDYVKPSDLKKDLNDKFRERFPHVRLTLSKLRSLKREMSKIAKHECNIDLSVVAQAFVYFEKLILKLLVNKHNRKHCAGACLLLSAKLNDVRGSDLTNLLEKIETIFRINRKDLLSLEFSILVALEFSLLLNYSEIVPHYQRLVYET</sequence>
<keyword evidence="7" id="KW-1185">Reference proteome</keyword>
<comment type="caution">
    <text evidence="6">The sequence shown here is derived from an EMBL/GenBank/DDBJ whole genome shotgun (WGS) entry which is preliminary data.</text>
</comment>
<organism evidence="6 7">
    <name type="scientific">Oedothorax gibbosus</name>
    <dbReference type="NCBI Taxonomy" id="931172"/>
    <lineage>
        <taxon>Eukaryota</taxon>
        <taxon>Metazoa</taxon>
        <taxon>Ecdysozoa</taxon>
        <taxon>Arthropoda</taxon>
        <taxon>Chelicerata</taxon>
        <taxon>Arachnida</taxon>
        <taxon>Araneae</taxon>
        <taxon>Araneomorphae</taxon>
        <taxon>Entelegynae</taxon>
        <taxon>Araneoidea</taxon>
        <taxon>Linyphiidae</taxon>
        <taxon>Erigoninae</taxon>
        <taxon>Oedothorax</taxon>
    </lineage>
</organism>
<dbReference type="SUPFAM" id="SSF47954">
    <property type="entry name" value="Cyclin-like"/>
    <property type="match status" value="1"/>
</dbReference>
<dbReference type="PANTHER" id="PTHR22896:SF0">
    <property type="entry name" value="CYCLIN N-TERMINAL DOMAIN-CONTAINING PROTEIN"/>
    <property type="match status" value="1"/>
</dbReference>
<dbReference type="EMBL" id="JAFNEN010000280">
    <property type="protein sequence ID" value="KAG8187079.1"/>
    <property type="molecule type" value="Genomic_DNA"/>
</dbReference>
<evidence type="ECO:0000313" key="6">
    <source>
        <dbReference type="EMBL" id="KAG8187079.1"/>
    </source>
</evidence>
<evidence type="ECO:0000259" key="5">
    <source>
        <dbReference type="Pfam" id="PF00134"/>
    </source>
</evidence>
<keyword evidence="3" id="KW-0132">Cell division</keyword>
<feature type="domain" description="Cyclin N-terminal" evidence="5">
    <location>
        <begin position="445"/>
        <end position="529"/>
    </location>
</feature>
<evidence type="ECO:0000256" key="4">
    <source>
        <dbReference type="ARBA" id="ARBA00023306"/>
    </source>
</evidence>
<keyword evidence="4" id="KW-0131">Cell cycle</keyword>
<dbReference type="GO" id="GO:0005829">
    <property type="term" value="C:cytosol"/>
    <property type="evidence" value="ECO:0007669"/>
    <property type="project" value="UniProtKB-ARBA"/>
</dbReference>
<reference evidence="6 7" key="1">
    <citation type="journal article" date="2022" name="Nat. Ecol. Evol.">
        <title>A masculinizing supergene underlies an exaggerated male reproductive morph in a spider.</title>
        <authorList>
            <person name="Hendrickx F."/>
            <person name="De Corte Z."/>
            <person name="Sonet G."/>
            <person name="Van Belleghem S.M."/>
            <person name="Kostlbacher S."/>
            <person name="Vangestel C."/>
        </authorList>
    </citation>
    <scope>NUCLEOTIDE SEQUENCE [LARGE SCALE GENOMIC DNA]</scope>
    <source>
        <strain evidence="6">W744_W776</strain>
    </source>
</reference>
<dbReference type="FunFam" id="1.10.472.10:FF:000020">
    <property type="entry name" value="CDK5 and ABL1 enzyme substrate 1"/>
    <property type="match status" value="1"/>
</dbReference>
<gene>
    <name evidence="6" type="ORF">JTE90_016175</name>
</gene>
<dbReference type="InterPro" id="IPR006671">
    <property type="entry name" value="Cyclin_N"/>
</dbReference>
<dbReference type="InterPro" id="IPR036915">
    <property type="entry name" value="Cyclin-like_sf"/>
</dbReference>
<protein>
    <recommendedName>
        <fullName evidence="5">Cyclin N-terminal domain-containing protein</fullName>
    </recommendedName>
</protein>
<dbReference type="PIRSF" id="PIRSF025798">
    <property type="entry name" value="Cables"/>
    <property type="match status" value="1"/>
</dbReference>
<evidence type="ECO:0000256" key="3">
    <source>
        <dbReference type="ARBA" id="ARBA00022618"/>
    </source>
</evidence>
<name>A0AAV6USA2_9ARAC</name>
<dbReference type="InterPro" id="IPR012388">
    <property type="entry name" value="CABLES1/2"/>
</dbReference>
<dbReference type="Gene3D" id="1.10.472.10">
    <property type="entry name" value="Cyclin-like"/>
    <property type="match status" value="1"/>
</dbReference>
<evidence type="ECO:0000256" key="2">
    <source>
        <dbReference type="ARBA" id="ARBA00022553"/>
    </source>
</evidence>
<proteinExistence type="inferred from homology"/>
<dbReference type="Proteomes" id="UP000827092">
    <property type="component" value="Unassembled WGS sequence"/>
</dbReference>
<accession>A0AAV6USA2</accession>
<dbReference type="CDD" id="cd20556">
    <property type="entry name" value="CYCLIN_CABLES"/>
    <property type="match status" value="1"/>
</dbReference>
<dbReference type="PANTHER" id="PTHR22896">
    <property type="entry name" value="CDK5 AND ABL1 ENZYME SUBSTRATE 1"/>
    <property type="match status" value="1"/>
</dbReference>
<keyword evidence="2" id="KW-0597">Phosphoprotein</keyword>